<accession>A0A4Y2APY8</accession>
<proteinExistence type="predicted"/>
<sequence length="146" mass="16709">MKTKTNFIFLCAFCFFAIVHSETPSADELKKYYSCWEYALCEDLFSAIDIDGCLNTLKPKELQSFFQFLSNNYYSFNSNSLIGKISEYCSYDNDKKHDVFDKIVDSSFAFMKKASDEGNDGTQSRTKKAILCVYNVVQNLQSDGNC</sequence>
<gene>
    <name evidence="2" type="ORF">AVEN_50569_1</name>
</gene>
<dbReference type="AlphaFoldDB" id="A0A4Y2APY8"/>
<keyword evidence="1" id="KW-0732">Signal</keyword>
<feature type="signal peptide" evidence="1">
    <location>
        <begin position="1"/>
        <end position="21"/>
    </location>
</feature>
<feature type="chain" id="PRO_5021454935" description="DUF19 domain-containing protein" evidence="1">
    <location>
        <begin position="22"/>
        <end position="146"/>
    </location>
</feature>
<comment type="caution">
    <text evidence="2">The sequence shown here is derived from an EMBL/GenBank/DDBJ whole genome shotgun (WGS) entry which is preliminary data.</text>
</comment>
<name>A0A4Y2APY8_ARAVE</name>
<dbReference type="Proteomes" id="UP000499080">
    <property type="component" value="Unassembled WGS sequence"/>
</dbReference>
<evidence type="ECO:0000256" key="1">
    <source>
        <dbReference type="SAM" id="SignalP"/>
    </source>
</evidence>
<evidence type="ECO:0000313" key="3">
    <source>
        <dbReference type="Proteomes" id="UP000499080"/>
    </source>
</evidence>
<keyword evidence="3" id="KW-1185">Reference proteome</keyword>
<evidence type="ECO:0000313" key="2">
    <source>
        <dbReference type="EMBL" id="GBL81992.1"/>
    </source>
</evidence>
<dbReference type="EMBL" id="BGPR01000027">
    <property type="protein sequence ID" value="GBL81992.1"/>
    <property type="molecule type" value="Genomic_DNA"/>
</dbReference>
<organism evidence="2 3">
    <name type="scientific">Araneus ventricosus</name>
    <name type="common">Orbweaver spider</name>
    <name type="synonym">Epeira ventricosa</name>
    <dbReference type="NCBI Taxonomy" id="182803"/>
    <lineage>
        <taxon>Eukaryota</taxon>
        <taxon>Metazoa</taxon>
        <taxon>Ecdysozoa</taxon>
        <taxon>Arthropoda</taxon>
        <taxon>Chelicerata</taxon>
        <taxon>Arachnida</taxon>
        <taxon>Araneae</taxon>
        <taxon>Araneomorphae</taxon>
        <taxon>Entelegynae</taxon>
        <taxon>Araneoidea</taxon>
        <taxon>Araneidae</taxon>
        <taxon>Araneus</taxon>
    </lineage>
</organism>
<protein>
    <recommendedName>
        <fullName evidence="4">DUF19 domain-containing protein</fullName>
    </recommendedName>
</protein>
<reference evidence="2 3" key="1">
    <citation type="journal article" date="2019" name="Sci. Rep.">
        <title>Orb-weaving spider Araneus ventricosus genome elucidates the spidroin gene catalogue.</title>
        <authorList>
            <person name="Kono N."/>
            <person name="Nakamura H."/>
            <person name="Ohtoshi R."/>
            <person name="Moran D.A.P."/>
            <person name="Shinohara A."/>
            <person name="Yoshida Y."/>
            <person name="Fujiwara M."/>
            <person name="Mori M."/>
            <person name="Tomita M."/>
            <person name="Arakawa K."/>
        </authorList>
    </citation>
    <scope>NUCLEOTIDE SEQUENCE [LARGE SCALE GENOMIC DNA]</scope>
</reference>
<evidence type="ECO:0008006" key="4">
    <source>
        <dbReference type="Google" id="ProtNLM"/>
    </source>
</evidence>